<sequence length="124" mass="14523">MLPLPHGELEIYSFWAVTGRRKLPVFFRLFRSRFLPIISLSVSFQYFLSFFFVRARNPKILSAVSFFFLGDIEIPCFRSVFEINRCRSVCFFLVVLLISSCICILRCKPRTNDSIRASFGFGER</sequence>
<feature type="transmembrane region" description="Helical" evidence="1">
    <location>
        <begin position="34"/>
        <end position="53"/>
    </location>
</feature>
<dbReference type="EMBL" id="CM017624">
    <property type="protein sequence ID" value="TYH81650.1"/>
    <property type="molecule type" value="Genomic_DNA"/>
</dbReference>
<evidence type="ECO:0000313" key="2">
    <source>
        <dbReference type="EMBL" id="TYH81650.1"/>
    </source>
</evidence>
<organism evidence="2 3">
    <name type="scientific">Gossypium tomentosum</name>
    <name type="common">Hawaiian cotton</name>
    <name type="synonym">Gossypium sandvicense</name>
    <dbReference type="NCBI Taxonomy" id="34277"/>
    <lineage>
        <taxon>Eukaryota</taxon>
        <taxon>Viridiplantae</taxon>
        <taxon>Streptophyta</taxon>
        <taxon>Embryophyta</taxon>
        <taxon>Tracheophyta</taxon>
        <taxon>Spermatophyta</taxon>
        <taxon>Magnoliopsida</taxon>
        <taxon>eudicotyledons</taxon>
        <taxon>Gunneridae</taxon>
        <taxon>Pentapetalae</taxon>
        <taxon>rosids</taxon>
        <taxon>malvids</taxon>
        <taxon>Malvales</taxon>
        <taxon>Malvaceae</taxon>
        <taxon>Malvoideae</taxon>
        <taxon>Gossypium</taxon>
    </lineage>
</organism>
<keyword evidence="1" id="KW-0812">Transmembrane</keyword>
<dbReference type="AlphaFoldDB" id="A0A5D2LRK8"/>
<reference evidence="2 3" key="1">
    <citation type="submission" date="2019-07" db="EMBL/GenBank/DDBJ databases">
        <title>WGS assembly of Gossypium tomentosum.</title>
        <authorList>
            <person name="Chen Z.J."/>
            <person name="Sreedasyam A."/>
            <person name="Ando A."/>
            <person name="Song Q."/>
            <person name="De L."/>
            <person name="Hulse-Kemp A."/>
            <person name="Ding M."/>
            <person name="Ye W."/>
            <person name="Kirkbride R."/>
            <person name="Jenkins J."/>
            <person name="Plott C."/>
            <person name="Lovell J."/>
            <person name="Lin Y.-M."/>
            <person name="Vaughn R."/>
            <person name="Liu B."/>
            <person name="Li W."/>
            <person name="Simpson S."/>
            <person name="Scheffler B."/>
            <person name="Saski C."/>
            <person name="Grover C."/>
            <person name="Hu G."/>
            <person name="Conover J."/>
            <person name="Carlson J."/>
            <person name="Shu S."/>
            <person name="Boston L."/>
            <person name="Williams M."/>
            <person name="Peterson D."/>
            <person name="Mcgee K."/>
            <person name="Jones D."/>
            <person name="Wendel J."/>
            <person name="Stelly D."/>
            <person name="Grimwood J."/>
            <person name="Schmutz J."/>
        </authorList>
    </citation>
    <scope>NUCLEOTIDE SEQUENCE [LARGE SCALE GENOMIC DNA]</scope>
    <source>
        <strain evidence="2">7179.01</strain>
    </source>
</reference>
<evidence type="ECO:0000313" key="3">
    <source>
        <dbReference type="Proteomes" id="UP000322667"/>
    </source>
</evidence>
<keyword evidence="1" id="KW-1133">Transmembrane helix</keyword>
<dbReference type="Proteomes" id="UP000322667">
    <property type="component" value="Chromosome D02"/>
</dbReference>
<protein>
    <submittedName>
        <fullName evidence="2">Uncharacterized protein</fullName>
    </submittedName>
</protein>
<proteinExistence type="predicted"/>
<gene>
    <name evidence="2" type="ORF">ES332_D02G000300v1</name>
</gene>
<keyword evidence="3" id="KW-1185">Reference proteome</keyword>
<accession>A0A5D2LRK8</accession>
<feature type="transmembrane region" description="Helical" evidence="1">
    <location>
        <begin position="86"/>
        <end position="107"/>
    </location>
</feature>
<evidence type="ECO:0000256" key="1">
    <source>
        <dbReference type="SAM" id="Phobius"/>
    </source>
</evidence>
<keyword evidence="1" id="KW-0472">Membrane</keyword>
<name>A0A5D2LRK8_GOSTO</name>